<dbReference type="AlphaFoldDB" id="A0A1M4VPI6"/>
<keyword evidence="3" id="KW-1185">Reference proteome</keyword>
<accession>A0A1M4VPI6</accession>
<sequence>MKNISSEPLTFSALFNGGVKFLVPPYQRSYAWTEKQLEDIWQDMENLREVSSHFTGTLIFKPSSEPGSFEIVDGQQRLTTLVISFCLCLPVSAQAGRF</sequence>
<evidence type="ECO:0000313" key="2">
    <source>
        <dbReference type="EMBL" id="SHE71021.1"/>
    </source>
</evidence>
<dbReference type="Proteomes" id="UP000184196">
    <property type="component" value="Unassembled WGS sequence"/>
</dbReference>
<protein>
    <recommendedName>
        <fullName evidence="1">GmrSD restriction endonucleases N-terminal domain-containing protein</fullName>
    </recommendedName>
</protein>
<gene>
    <name evidence="2" type="ORF">SAMN02745218_00710</name>
</gene>
<reference evidence="3" key="1">
    <citation type="submission" date="2016-11" db="EMBL/GenBank/DDBJ databases">
        <authorList>
            <person name="Varghese N."/>
            <person name="Submissions S."/>
        </authorList>
    </citation>
    <scope>NUCLEOTIDE SEQUENCE [LARGE SCALE GENOMIC DNA]</scope>
    <source>
        <strain evidence="3">DSM 11792</strain>
    </source>
</reference>
<dbReference type="PANTHER" id="PTHR35149:SF2">
    <property type="entry name" value="DUF262 DOMAIN-CONTAINING PROTEIN"/>
    <property type="match status" value="1"/>
</dbReference>
<dbReference type="Pfam" id="PF03235">
    <property type="entry name" value="GmrSD_N"/>
    <property type="match status" value="1"/>
</dbReference>
<dbReference type="EMBL" id="FQUW01000008">
    <property type="protein sequence ID" value="SHE71021.1"/>
    <property type="molecule type" value="Genomic_DNA"/>
</dbReference>
<dbReference type="PANTHER" id="PTHR35149">
    <property type="entry name" value="SLL5132 PROTEIN"/>
    <property type="match status" value="1"/>
</dbReference>
<evidence type="ECO:0000259" key="1">
    <source>
        <dbReference type="Pfam" id="PF03235"/>
    </source>
</evidence>
<proteinExistence type="predicted"/>
<organism evidence="2 3">
    <name type="scientific">Desulfofundulus australicus DSM 11792</name>
    <dbReference type="NCBI Taxonomy" id="1121425"/>
    <lineage>
        <taxon>Bacteria</taxon>
        <taxon>Bacillati</taxon>
        <taxon>Bacillota</taxon>
        <taxon>Clostridia</taxon>
        <taxon>Eubacteriales</taxon>
        <taxon>Peptococcaceae</taxon>
        <taxon>Desulfofundulus</taxon>
    </lineage>
</organism>
<dbReference type="InterPro" id="IPR004919">
    <property type="entry name" value="GmrSD_N"/>
</dbReference>
<evidence type="ECO:0000313" key="3">
    <source>
        <dbReference type="Proteomes" id="UP000184196"/>
    </source>
</evidence>
<name>A0A1M4VPI6_9FIRM</name>
<feature type="domain" description="GmrSD restriction endonucleases N-terminal" evidence="1">
    <location>
        <begin position="13"/>
        <end position="86"/>
    </location>
</feature>
<dbReference type="RefSeq" id="WP_073163259.1">
    <property type="nucleotide sequence ID" value="NZ_FQUW01000008.1"/>
</dbReference>